<evidence type="ECO:0000256" key="4">
    <source>
        <dbReference type="ARBA" id="ARBA00022825"/>
    </source>
</evidence>
<dbReference type="InterPro" id="IPR050131">
    <property type="entry name" value="Peptidase_S8_subtilisin-like"/>
</dbReference>
<evidence type="ECO:0000256" key="1">
    <source>
        <dbReference type="ARBA" id="ARBA00011073"/>
    </source>
</evidence>
<keyword evidence="3 7" id="KW-0378">Hydrolase</keyword>
<keyword evidence="2 7" id="KW-0645">Protease</keyword>
<dbReference type="SUPFAM" id="SSF52743">
    <property type="entry name" value="Subtilisin-like"/>
    <property type="match status" value="1"/>
</dbReference>
<dbReference type="PROSITE" id="PS00136">
    <property type="entry name" value="SUBTILASE_ASP"/>
    <property type="match status" value="1"/>
</dbReference>
<evidence type="ECO:0000256" key="8">
    <source>
        <dbReference type="SAM" id="SignalP"/>
    </source>
</evidence>
<gene>
    <name evidence="10" type="ORF">Pmar_PMAR027604</name>
</gene>
<dbReference type="OrthoDB" id="531541at2759"/>
<sequence length="344" mass="36603">MKLLVTSFWFFSCNVLYVEAEVDEYGHFRGLGPVNGDPNDEYYYMQKAYLEAISIPEAWSILDSATKRRPVTIAVIDDGIEATHPDLKGTVIKGYNVVDKNDDTSPRGPHGTCMAGIVGAIRNNKIGMAGILDSVRILPICTGELSTISTMVDAFAYLINERKNDVKVIFMTEGSYSNGSQAVTDKILEAIAAGMLVVVTAGNAQLDLDISPFFPCSLGRSLTDGMLCVAATYGTKMQLMDESNFGSAVDIAAPGSETVVTSLDGTYGIGEGTSGAAAIVAGIAGMLYSLEPSLKVKLTPGYVRSIIMNTTTEDVKDSKGEKTLSFGRVDAAAAVNTILGRKKV</sequence>
<evidence type="ECO:0000256" key="6">
    <source>
        <dbReference type="ARBA" id="ARBA00023619"/>
    </source>
</evidence>
<feature type="active site" description="Charge relay system" evidence="7">
    <location>
        <position position="274"/>
    </location>
</feature>
<evidence type="ECO:0000313" key="11">
    <source>
        <dbReference type="Proteomes" id="UP000007800"/>
    </source>
</evidence>
<keyword evidence="4 7" id="KW-0720">Serine protease</keyword>
<dbReference type="InParanoid" id="C5KC76"/>
<evidence type="ECO:0000259" key="9">
    <source>
        <dbReference type="Pfam" id="PF00082"/>
    </source>
</evidence>
<protein>
    <recommendedName>
        <fullName evidence="6">subtilisin</fullName>
        <ecNumber evidence="6">3.4.21.62</ecNumber>
    </recommendedName>
</protein>
<evidence type="ECO:0000256" key="3">
    <source>
        <dbReference type="ARBA" id="ARBA00022801"/>
    </source>
</evidence>
<keyword evidence="8" id="KW-0732">Signal</keyword>
<dbReference type="InterPro" id="IPR023827">
    <property type="entry name" value="Peptidase_S8_Asp-AS"/>
</dbReference>
<dbReference type="PANTHER" id="PTHR43806">
    <property type="entry name" value="PEPTIDASE S8"/>
    <property type="match status" value="1"/>
</dbReference>
<dbReference type="InterPro" id="IPR000209">
    <property type="entry name" value="Peptidase_S8/S53_dom"/>
</dbReference>
<dbReference type="InterPro" id="IPR015500">
    <property type="entry name" value="Peptidase_S8_subtilisin-rel"/>
</dbReference>
<dbReference type="EC" id="3.4.21.62" evidence="6"/>
<reference evidence="10 11" key="1">
    <citation type="submission" date="2008-07" db="EMBL/GenBank/DDBJ databases">
        <authorList>
            <person name="El-Sayed N."/>
            <person name="Caler E."/>
            <person name="Inman J."/>
            <person name="Amedeo P."/>
            <person name="Hass B."/>
            <person name="Wortman J."/>
        </authorList>
    </citation>
    <scope>NUCLEOTIDE SEQUENCE [LARGE SCALE GENOMIC DNA]</scope>
    <source>
        <strain evidence="11">ATCC 50983 / TXsc</strain>
    </source>
</reference>
<keyword evidence="11" id="KW-1185">Reference proteome</keyword>
<feature type="signal peptide" evidence="8">
    <location>
        <begin position="1"/>
        <end position="20"/>
    </location>
</feature>
<dbReference type="RefSeq" id="XP_002786093.1">
    <property type="nucleotide sequence ID" value="XM_002786047.1"/>
</dbReference>
<dbReference type="PANTHER" id="PTHR43806:SF11">
    <property type="entry name" value="CEREVISIN-RELATED"/>
    <property type="match status" value="1"/>
</dbReference>
<accession>C5KC76</accession>
<evidence type="ECO:0000256" key="7">
    <source>
        <dbReference type="PROSITE-ProRule" id="PRU01240"/>
    </source>
</evidence>
<feature type="domain" description="Peptidase S8/S53" evidence="9">
    <location>
        <begin position="71"/>
        <end position="314"/>
    </location>
</feature>
<name>C5KC76_PERM5</name>
<comment type="similarity">
    <text evidence="1 7">Belongs to the peptidase S8 family.</text>
</comment>
<dbReference type="AlphaFoldDB" id="C5KC76"/>
<dbReference type="InterPro" id="IPR036852">
    <property type="entry name" value="Peptidase_S8/S53_dom_sf"/>
</dbReference>
<dbReference type="GO" id="GO:0006508">
    <property type="term" value="P:proteolysis"/>
    <property type="evidence" value="ECO:0007669"/>
    <property type="project" value="UniProtKB-KW"/>
</dbReference>
<dbReference type="Gene3D" id="3.40.50.200">
    <property type="entry name" value="Peptidase S8/S53 domain"/>
    <property type="match status" value="1"/>
</dbReference>
<dbReference type="GO" id="GO:0004252">
    <property type="term" value="F:serine-type endopeptidase activity"/>
    <property type="evidence" value="ECO:0007669"/>
    <property type="project" value="UniProtKB-UniRule"/>
</dbReference>
<dbReference type="GeneID" id="9063150"/>
<feature type="active site" description="Charge relay system" evidence="7">
    <location>
        <position position="77"/>
    </location>
</feature>
<dbReference type="PRINTS" id="PR00723">
    <property type="entry name" value="SUBTILISIN"/>
</dbReference>
<dbReference type="PROSITE" id="PS51892">
    <property type="entry name" value="SUBTILASE"/>
    <property type="match status" value="1"/>
</dbReference>
<feature type="active site" description="Charge relay system" evidence="7">
    <location>
        <position position="110"/>
    </location>
</feature>
<evidence type="ECO:0000256" key="2">
    <source>
        <dbReference type="ARBA" id="ARBA00022670"/>
    </source>
</evidence>
<organism evidence="11">
    <name type="scientific">Perkinsus marinus (strain ATCC 50983 / TXsc)</name>
    <dbReference type="NCBI Taxonomy" id="423536"/>
    <lineage>
        <taxon>Eukaryota</taxon>
        <taxon>Sar</taxon>
        <taxon>Alveolata</taxon>
        <taxon>Perkinsozoa</taxon>
        <taxon>Perkinsea</taxon>
        <taxon>Perkinsida</taxon>
        <taxon>Perkinsidae</taxon>
        <taxon>Perkinsus</taxon>
    </lineage>
</organism>
<dbReference type="Pfam" id="PF00082">
    <property type="entry name" value="Peptidase_S8"/>
    <property type="match status" value="1"/>
</dbReference>
<dbReference type="EMBL" id="GG671975">
    <property type="protein sequence ID" value="EER17889.1"/>
    <property type="molecule type" value="Genomic_DNA"/>
</dbReference>
<evidence type="ECO:0000313" key="10">
    <source>
        <dbReference type="EMBL" id="EER17889.1"/>
    </source>
</evidence>
<evidence type="ECO:0000256" key="5">
    <source>
        <dbReference type="ARBA" id="ARBA00023529"/>
    </source>
</evidence>
<feature type="chain" id="PRO_5002954273" description="subtilisin" evidence="8">
    <location>
        <begin position="21"/>
        <end position="344"/>
    </location>
</feature>
<dbReference type="Proteomes" id="UP000007800">
    <property type="component" value="Unassembled WGS sequence"/>
</dbReference>
<proteinExistence type="inferred from homology"/>
<comment type="catalytic activity">
    <reaction evidence="5">
        <text>Hydrolysis of proteins with broad specificity for peptide bonds, and a preference for a large uncharged residue in P1. Hydrolyzes peptide amides.</text>
        <dbReference type="EC" id="3.4.21.62"/>
    </reaction>
</comment>